<evidence type="ECO:0000313" key="2">
    <source>
        <dbReference type="EMBL" id="GEA36923.1"/>
    </source>
</evidence>
<gene>
    <name evidence="2" type="ORF">Ccl03g_26360</name>
    <name evidence="3" type="ORF">G5B26_20440</name>
    <name evidence="4" type="ORF">SAMN05216521_10532</name>
</gene>
<dbReference type="EMBL" id="FOIO01000053">
    <property type="protein sequence ID" value="SEU06599.1"/>
    <property type="molecule type" value="Genomic_DNA"/>
</dbReference>
<evidence type="ECO:0000313" key="4">
    <source>
        <dbReference type="EMBL" id="SEU06599.1"/>
    </source>
</evidence>
<dbReference type="Proteomes" id="UP000315200">
    <property type="component" value="Unassembled WGS sequence"/>
</dbReference>
<name>A0A1I0J9Q2_9FIRM</name>
<dbReference type="EMBL" id="BJLB01000001">
    <property type="protein sequence ID" value="GEA36923.1"/>
    <property type="molecule type" value="Genomic_DNA"/>
</dbReference>
<evidence type="ECO:0000313" key="3">
    <source>
        <dbReference type="EMBL" id="NSJ45892.1"/>
    </source>
</evidence>
<proteinExistence type="predicted"/>
<reference evidence="2 6" key="2">
    <citation type="submission" date="2019-06" db="EMBL/GenBank/DDBJ databases">
        <title>Draft genome sequence of [Clostridium] clostridioforme NBRC 113352.</title>
        <authorList>
            <person name="Miura T."/>
            <person name="Furukawa M."/>
            <person name="Shimamura M."/>
            <person name="Ohyama Y."/>
            <person name="Yamazoe A."/>
            <person name="Kawasaki H."/>
        </authorList>
    </citation>
    <scope>NUCLEOTIDE SEQUENCE [LARGE SCALE GENOMIC DNA]</scope>
    <source>
        <strain evidence="2 6">NBRC 113352</strain>
    </source>
</reference>
<sequence length="152" mass="18376">MRYSEQFMEHIEYAFNAFCKIVLHHEAINAWRDLKRKEVREISLDYLMSERYFEPSAMDSYFEKREKPTAFLVLGKEVIVDNERLAIALSRLPELRREVLLLYYFVGYRDEAIGKLYGRCRSTINSRRNVALKQLRKEWEKLEHEKQEADTF</sequence>
<dbReference type="Proteomes" id="UP000182121">
    <property type="component" value="Unassembled WGS sequence"/>
</dbReference>
<reference evidence="4 5" key="1">
    <citation type="submission" date="2016-10" db="EMBL/GenBank/DDBJ databases">
        <authorList>
            <person name="Varghese N."/>
            <person name="Submissions S."/>
        </authorList>
    </citation>
    <scope>NUCLEOTIDE SEQUENCE [LARGE SCALE GENOMIC DNA]</scope>
    <source>
        <strain evidence="4 5">NLAE-zl-C196</strain>
    </source>
</reference>
<dbReference type="InterPro" id="IPR036388">
    <property type="entry name" value="WH-like_DNA-bd_sf"/>
</dbReference>
<dbReference type="SUPFAM" id="SSF88659">
    <property type="entry name" value="Sigma3 and sigma4 domains of RNA polymerase sigma factors"/>
    <property type="match status" value="1"/>
</dbReference>
<accession>A0A1I0J9Q2</accession>
<reference evidence="3 7" key="3">
    <citation type="journal article" date="2020" name="Cell Host Microbe">
        <title>Functional and Genomic Variation between Human-Derived Isolates of Lachnospiraceae Reveals Inter- and Intra-Species Diversity.</title>
        <authorList>
            <person name="Sorbara M.T."/>
            <person name="Littmann E.R."/>
            <person name="Fontana E."/>
            <person name="Moody T.U."/>
            <person name="Kohout C.E."/>
            <person name="Gjonbalaj M."/>
            <person name="Eaton V."/>
            <person name="Seok R."/>
            <person name="Leiner I.M."/>
            <person name="Pamer E.G."/>
        </authorList>
    </citation>
    <scope>NUCLEOTIDE SEQUENCE [LARGE SCALE GENOMIC DNA]</scope>
    <source>
        <strain evidence="3 7">MSK.2.26</strain>
    </source>
</reference>
<dbReference type="GO" id="GO:0006352">
    <property type="term" value="P:DNA-templated transcription initiation"/>
    <property type="evidence" value="ECO:0007669"/>
    <property type="project" value="InterPro"/>
</dbReference>
<evidence type="ECO:0000313" key="7">
    <source>
        <dbReference type="Proteomes" id="UP000719916"/>
    </source>
</evidence>
<dbReference type="InterPro" id="IPR013324">
    <property type="entry name" value="RNA_pol_sigma_r3/r4-like"/>
</dbReference>
<reference evidence="3" key="4">
    <citation type="submission" date="2020-02" db="EMBL/GenBank/DDBJ databases">
        <authorList>
            <person name="Littmann E."/>
            <person name="Sorbara M."/>
        </authorList>
    </citation>
    <scope>NUCLEOTIDE SEQUENCE</scope>
    <source>
        <strain evidence="3">MSK.2.26</strain>
    </source>
</reference>
<feature type="domain" description="RNA polymerase sigma-70 region 4" evidence="1">
    <location>
        <begin position="88"/>
        <end position="137"/>
    </location>
</feature>
<dbReference type="AlphaFoldDB" id="A0A1I0J9Q2"/>
<dbReference type="Pfam" id="PF04545">
    <property type="entry name" value="Sigma70_r4"/>
    <property type="match status" value="1"/>
</dbReference>
<dbReference type="RefSeq" id="WP_002583291.1">
    <property type="nucleotide sequence ID" value="NZ_BJLB01000001.1"/>
</dbReference>
<dbReference type="Gene3D" id="1.10.10.10">
    <property type="entry name" value="Winged helix-like DNA-binding domain superfamily/Winged helix DNA-binding domain"/>
    <property type="match status" value="1"/>
</dbReference>
<evidence type="ECO:0000313" key="6">
    <source>
        <dbReference type="Proteomes" id="UP000315200"/>
    </source>
</evidence>
<evidence type="ECO:0000313" key="5">
    <source>
        <dbReference type="Proteomes" id="UP000182121"/>
    </source>
</evidence>
<dbReference type="GO" id="GO:0003700">
    <property type="term" value="F:DNA-binding transcription factor activity"/>
    <property type="evidence" value="ECO:0007669"/>
    <property type="project" value="InterPro"/>
</dbReference>
<dbReference type="Proteomes" id="UP000719916">
    <property type="component" value="Unassembled WGS sequence"/>
</dbReference>
<protein>
    <submittedName>
        <fullName evidence="3">Sigma-70 family RNA polymerase sigma factor</fullName>
    </submittedName>
    <submittedName>
        <fullName evidence="4">Sigma-70, region 4</fullName>
    </submittedName>
</protein>
<organism evidence="4 5">
    <name type="scientific">Enterocloster clostridioformis</name>
    <dbReference type="NCBI Taxonomy" id="1531"/>
    <lineage>
        <taxon>Bacteria</taxon>
        <taxon>Bacillati</taxon>
        <taxon>Bacillota</taxon>
        <taxon>Clostridia</taxon>
        <taxon>Lachnospirales</taxon>
        <taxon>Lachnospiraceae</taxon>
        <taxon>Enterocloster</taxon>
    </lineage>
</organism>
<dbReference type="EMBL" id="JAAISW010000048">
    <property type="protein sequence ID" value="NSJ45892.1"/>
    <property type="molecule type" value="Genomic_DNA"/>
</dbReference>
<evidence type="ECO:0000259" key="1">
    <source>
        <dbReference type="Pfam" id="PF04545"/>
    </source>
</evidence>
<comment type="caution">
    <text evidence="4">The sequence shown here is derived from an EMBL/GenBank/DDBJ whole genome shotgun (WGS) entry which is preliminary data.</text>
</comment>
<dbReference type="InterPro" id="IPR007630">
    <property type="entry name" value="RNA_pol_sigma70_r4"/>
</dbReference>